<comment type="subunit">
    <text evidence="5">Heterohexamer.</text>
</comment>
<dbReference type="Proteomes" id="UP001556367">
    <property type="component" value="Unassembled WGS sequence"/>
</dbReference>
<evidence type="ECO:0000313" key="7">
    <source>
        <dbReference type="EMBL" id="KAL0954727.1"/>
    </source>
</evidence>
<evidence type="ECO:0000256" key="3">
    <source>
        <dbReference type="ARBA" id="ARBA00022927"/>
    </source>
</evidence>
<keyword evidence="2 5" id="KW-0999">Mitochondrion inner membrane</keyword>
<gene>
    <name evidence="7" type="ORF">HGRIS_003680</name>
</gene>
<evidence type="ECO:0000256" key="1">
    <source>
        <dbReference type="ARBA" id="ARBA00006720"/>
    </source>
</evidence>
<name>A0ABR3JGS1_9AGAR</name>
<dbReference type="InterPro" id="IPR035427">
    <property type="entry name" value="Tim10-like_dom_sf"/>
</dbReference>
<evidence type="ECO:0000259" key="6">
    <source>
        <dbReference type="Pfam" id="PF02953"/>
    </source>
</evidence>
<feature type="domain" description="Tim10-like" evidence="6">
    <location>
        <begin position="42"/>
        <end position="101"/>
    </location>
</feature>
<keyword evidence="3 5" id="KW-0653">Protein transport</keyword>
<comment type="subcellular location">
    <subcellularLocation>
        <location evidence="5">Mitochondrion inner membrane</location>
        <topology evidence="5">Peripheral membrane protein</topology>
        <orientation evidence="5">Intermembrane side</orientation>
    </subcellularLocation>
</comment>
<keyword evidence="8" id="KW-1185">Reference proteome</keyword>
<protein>
    <recommendedName>
        <fullName evidence="5">Mitochondrial import inner membrane translocase subunit</fullName>
    </recommendedName>
</protein>
<comment type="similarity">
    <text evidence="1 5">Belongs to the small Tim family.</text>
</comment>
<dbReference type="Gene3D" id="1.10.287.810">
    <property type="entry name" value="Mitochondrial import inner membrane translocase subunit tim13 like domains"/>
    <property type="match status" value="1"/>
</dbReference>
<proteinExistence type="inferred from homology"/>
<reference evidence="8" key="1">
    <citation type="submission" date="2024-06" db="EMBL/GenBank/DDBJ databases">
        <title>Multi-omics analyses provide insights into the biosynthesis of the anticancer antibiotic pleurotin in Hohenbuehelia grisea.</title>
        <authorList>
            <person name="Weaver J.A."/>
            <person name="Alberti F."/>
        </authorList>
    </citation>
    <scope>NUCLEOTIDE SEQUENCE [LARGE SCALE GENOMIC DNA]</scope>
    <source>
        <strain evidence="8">T-177</strain>
    </source>
</reference>
<keyword evidence="2 5" id="KW-0472">Membrane</keyword>
<keyword evidence="5" id="KW-0813">Transport</keyword>
<evidence type="ECO:0000256" key="2">
    <source>
        <dbReference type="ARBA" id="ARBA00022792"/>
    </source>
</evidence>
<sequence>MICTNISASSLHTSTMSDLFKSSSSAQPQDMLARKEAVMNSVRSELALANAQELINKTNEKCYLKCVTKPGTSLSSSEQTCLERCLGRYMDAFNICSRTYIARVSREREDAQV</sequence>
<dbReference type="SUPFAM" id="SSF144122">
    <property type="entry name" value="Tim10-like"/>
    <property type="match status" value="1"/>
</dbReference>
<dbReference type="EMBL" id="JASNQZ010000007">
    <property type="protein sequence ID" value="KAL0954727.1"/>
    <property type="molecule type" value="Genomic_DNA"/>
</dbReference>
<keyword evidence="4 5" id="KW-0811">Translocation</keyword>
<dbReference type="Pfam" id="PF02953">
    <property type="entry name" value="zf-Tim10_DDP"/>
    <property type="match status" value="1"/>
</dbReference>
<dbReference type="InterPro" id="IPR004217">
    <property type="entry name" value="Tim10-like"/>
</dbReference>
<evidence type="ECO:0000256" key="4">
    <source>
        <dbReference type="ARBA" id="ARBA00023010"/>
    </source>
</evidence>
<evidence type="ECO:0000313" key="8">
    <source>
        <dbReference type="Proteomes" id="UP001556367"/>
    </source>
</evidence>
<keyword evidence="5" id="KW-1015">Disulfide bond</keyword>
<comment type="function">
    <text evidence="5">Mitochondrial intermembrane chaperone that participates in the import and insertion of some multi-pass transmembrane proteins into the mitochondrial inner membrane. Also required for the transfer of beta-barrel precursors from the TOM complex to the sorting and assembly machinery (SAM complex) of the outer membrane. Acts as a chaperone-like protein that protects the hydrophobic precursors from aggregation and guide them through the mitochondrial intermembrane space.</text>
</comment>
<comment type="domain">
    <text evidence="5">The twin CX3C motif contains 4 conserved Cys residues that form 2 disulfide bonds in the mitochondrial intermembrane space.</text>
</comment>
<keyword evidence="5" id="KW-0496">Mitochondrion</keyword>
<comment type="caution">
    <text evidence="7">The sequence shown here is derived from an EMBL/GenBank/DDBJ whole genome shotgun (WGS) entry which is preliminary data.</text>
</comment>
<keyword evidence="5" id="KW-0143">Chaperone</keyword>
<organism evidence="7 8">
    <name type="scientific">Hohenbuehelia grisea</name>
    <dbReference type="NCBI Taxonomy" id="104357"/>
    <lineage>
        <taxon>Eukaryota</taxon>
        <taxon>Fungi</taxon>
        <taxon>Dikarya</taxon>
        <taxon>Basidiomycota</taxon>
        <taxon>Agaricomycotina</taxon>
        <taxon>Agaricomycetes</taxon>
        <taxon>Agaricomycetidae</taxon>
        <taxon>Agaricales</taxon>
        <taxon>Pleurotineae</taxon>
        <taxon>Pleurotaceae</taxon>
        <taxon>Hohenbuehelia</taxon>
    </lineage>
</organism>
<accession>A0ABR3JGS1</accession>
<evidence type="ECO:0000256" key="5">
    <source>
        <dbReference type="RuleBase" id="RU367043"/>
    </source>
</evidence>